<gene>
    <name evidence="2" type="ORF">EU556_16080</name>
</gene>
<reference evidence="2 3" key="1">
    <citation type="submission" date="2019-04" db="EMBL/GenBank/DDBJ databases">
        <authorList>
            <person name="Feng G."/>
            <person name="Zhang J."/>
            <person name="Zhu H."/>
        </authorList>
    </citation>
    <scope>NUCLEOTIDE SEQUENCE [LARGE SCALE GENOMIC DNA]</scope>
    <source>
        <strain evidence="2 3">92R-1</strain>
    </source>
</reference>
<evidence type="ECO:0000313" key="3">
    <source>
        <dbReference type="Proteomes" id="UP000298337"/>
    </source>
</evidence>
<accession>A0A4Z0P3S8</accession>
<dbReference type="Gene3D" id="2.30.30.40">
    <property type="entry name" value="SH3 Domains"/>
    <property type="match status" value="1"/>
</dbReference>
<name>A0A4Z0P3S8_9BACT</name>
<evidence type="ECO:0008006" key="4">
    <source>
        <dbReference type="Google" id="ProtNLM"/>
    </source>
</evidence>
<keyword evidence="3" id="KW-1185">Reference proteome</keyword>
<sequence>MICSQYIQAQPVNHALKKADSLFEAGQVTPAYKQYRLVREQQEQQSTRQLLRMAYVQESLGHYPAALYYLSVAHAGYPRHDTWRKMVALAQANRLTGYPDTWRQSLAITFQRYYNRLLQVLLVVAVVAGTLLLVRRKTANRVWWSMYGVYLLGVTVFLNLLAPARVGLVARTHAALMAGPSAGAAWLTTAAAGDRFEVQGQQDIWYRVKWQGQDAYIRRPDLLLVQ</sequence>
<proteinExistence type="predicted"/>
<comment type="caution">
    <text evidence="2">The sequence shown here is derived from an EMBL/GenBank/DDBJ whole genome shotgun (WGS) entry which is preliminary data.</text>
</comment>
<feature type="transmembrane region" description="Helical" evidence="1">
    <location>
        <begin position="113"/>
        <end position="132"/>
    </location>
</feature>
<dbReference type="Proteomes" id="UP000298337">
    <property type="component" value="Unassembled WGS sequence"/>
</dbReference>
<organism evidence="2 3">
    <name type="scientific">Hymenobacter fodinae</name>
    <dbReference type="NCBI Taxonomy" id="2510796"/>
    <lineage>
        <taxon>Bacteria</taxon>
        <taxon>Pseudomonadati</taxon>
        <taxon>Bacteroidota</taxon>
        <taxon>Cytophagia</taxon>
        <taxon>Cytophagales</taxon>
        <taxon>Hymenobacteraceae</taxon>
        <taxon>Hymenobacter</taxon>
    </lineage>
</organism>
<evidence type="ECO:0000256" key="1">
    <source>
        <dbReference type="SAM" id="Phobius"/>
    </source>
</evidence>
<dbReference type="EMBL" id="SRLA01000003">
    <property type="protein sequence ID" value="TGE06363.1"/>
    <property type="molecule type" value="Genomic_DNA"/>
</dbReference>
<keyword evidence="1" id="KW-0812">Transmembrane</keyword>
<evidence type="ECO:0000313" key="2">
    <source>
        <dbReference type="EMBL" id="TGE06363.1"/>
    </source>
</evidence>
<protein>
    <recommendedName>
        <fullName evidence="4">SH3 domain-containing protein</fullName>
    </recommendedName>
</protein>
<keyword evidence="1" id="KW-0472">Membrane</keyword>
<keyword evidence="1" id="KW-1133">Transmembrane helix</keyword>
<feature type="transmembrane region" description="Helical" evidence="1">
    <location>
        <begin position="144"/>
        <end position="162"/>
    </location>
</feature>
<dbReference type="AlphaFoldDB" id="A0A4Z0P3S8"/>